<dbReference type="PANTHER" id="PTHR13847">
    <property type="entry name" value="SARCOSINE DEHYDROGENASE-RELATED"/>
    <property type="match status" value="1"/>
</dbReference>
<evidence type="ECO:0000259" key="1">
    <source>
        <dbReference type="Pfam" id="PF01266"/>
    </source>
</evidence>
<dbReference type="GO" id="GO:0005737">
    <property type="term" value="C:cytoplasm"/>
    <property type="evidence" value="ECO:0007669"/>
    <property type="project" value="TreeGrafter"/>
</dbReference>
<proteinExistence type="predicted"/>
<dbReference type="Gene3D" id="3.50.50.60">
    <property type="entry name" value="FAD/NAD(P)-binding domain"/>
    <property type="match status" value="1"/>
</dbReference>
<protein>
    <recommendedName>
        <fullName evidence="1">FAD dependent oxidoreductase domain-containing protein</fullName>
    </recommendedName>
</protein>
<dbReference type="InterPro" id="IPR036188">
    <property type="entry name" value="FAD/NAD-bd_sf"/>
</dbReference>
<dbReference type="Gene3D" id="3.30.9.10">
    <property type="entry name" value="D-Amino Acid Oxidase, subunit A, domain 2"/>
    <property type="match status" value="1"/>
</dbReference>
<dbReference type="Proteomes" id="UP001152087">
    <property type="component" value="Unassembled WGS sequence"/>
</dbReference>
<keyword evidence="3" id="KW-1185">Reference proteome</keyword>
<feature type="domain" description="FAD dependent oxidoreductase" evidence="1">
    <location>
        <begin position="41"/>
        <end position="350"/>
    </location>
</feature>
<dbReference type="Pfam" id="PF01266">
    <property type="entry name" value="DAO"/>
    <property type="match status" value="1"/>
</dbReference>
<name>A0A9W8UUZ3_9HYPO</name>
<evidence type="ECO:0000313" key="2">
    <source>
        <dbReference type="EMBL" id="KAJ4176743.1"/>
    </source>
</evidence>
<dbReference type="PANTHER" id="PTHR13847:SF279">
    <property type="entry name" value="FAD DEPENDENT OXIDOREDUCTASE DOMAIN-CONTAINING PROTEIN-RELATED"/>
    <property type="match status" value="1"/>
</dbReference>
<gene>
    <name evidence="2" type="ORF">NW755_014245</name>
</gene>
<dbReference type="EMBL" id="JAOQAV010000158">
    <property type="protein sequence ID" value="KAJ4176743.1"/>
    <property type="molecule type" value="Genomic_DNA"/>
</dbReference>
<sequence length="377" mass="41634">MPPGNTGRLPVAGPVTSFWNAKPKKLDDYRSTSKLPSTSNIVIIGSGLSGVATAYFLLADHPGPSPPSIVLLEARQICSGATGRNGGHIKTDTYSDIPKFAKLFGIQTAAHLAEFEASHVGAVKNLVEKEGLDCDFHMTRALDVYLDPTHAKKVEDTYRKIVEDGIVNLSDVTFIPKEHAERISGVKNAQACISYTAAHLWPSKLVHQLLEKLIDQGLNVQAHTPVTSISKDEDGSWSVSTPRGMIQAKKIIHATNAYASHILPEYTHAITPVRGVCSHLESDKKENTPHLVNTYGIRFDEVNNDYLIPRADGSIIVGGARQAFWHDKRLYYDTTRDDELVHEANSYFDDYMQRYFRGWEDSGMKTSKVWTGSNSGL</sequence>
<comment type="caution">
    <text evidence="2">The sequence shown here is derived from an EMBL/GenBank/DDBJ whole genome shotgun (WGS) entry which is preliminary data.</text>
</comment>
<reference evidence="2" key="1">
    <citation type="submission" date="2022-09" db="EMBL/GenBank/DDBJ databases">
        <title>Fusarium specimens isolated from Avocado Roots.</title>
        <authorList>
            <person name="Stajich J."/>
            <person name="Roper C."/>
            <person name="Heimlech-Rivalta G."/>
        </authorList>
    </citation>
    <scope>NUCLEOTIDE SEQUENCE</scope>
    <source>
        <strain evidence="2">A02</strain>
    </source>
</reference>
<accession>A0A9W8UUZ3</accession>
<dbReference type="AlphaFoldDB" id="A0A9W8UUZ3"/>
<organism evidence="2 3">
    <name type="scientific">Fusarium falciforme</name>
    <dbReference type="NCBI Taxonomy" id="195108"/>
    <lineage>
        <taxon>Eukaryota</taxon>
        <taxon>Fungi</taxon>
        <taxon>Dikarya</taxon>
        <taxon>Ascomycota</taxon>
        <taxon>Pezizomycotina</taxon>
        <taxon>Sordariomycetes</taxon>
        <taxon>Hypocreomycetidae</taxon>
        <taxon>Hypocreales</taxon>
        <taxon>Nectriaceae</taxon>
        <taxon>Fusarium</taxon>
        <taxon>Fusarium solani species complex</taxon>
    </lineage>
</organism>
<dbReference type="SUPFAM" id="SSF51905">
    <property type="entry name" value="FAD/NAD(P)-binding domain"/>
    <property type="match status" value="1"/>
</dbReference>
<evidence type="ECO:0000313" key="3">
    <source>
        <dbReference type="Proteomes" id="UP001152087"/>
    </source>
</evidence>
<dbReference type="InterPro" id="IPR006076">
    <property type="entry name" value="FAD-dep_OxRdtase"/>
</dbReference>